<dbReference type="Pfam" id="PF20101">
    <property type="entry name" value="DUF6491"/>
    <property type="match status" value="1"/>
</dbReference>
<proteinExistence type="predicted"/>
<reference evidence="3" key="1">
    <citation type="journal article" date="2014" name="Int. J. Syst. Evol. Microbiol.">
        <title>Complete genome sequence of Corynebacterium casei LMG S-19264T (=DSM 44701T), isolated from a smear-ripened cheese.</title>
        <authorList>
            <consortium name="US DOE Joint Genome Institute (JGI-PGF)"/>
            <person name="Walter F."/>
            <person name="Albersmeier A."/>
            <person name="Kalinowski J."/>
            <person name="Ruckert C."/>
        </authorList>
    </citation>
    <scope>NUCLEOTIDE SEQUENCE</scope>
    <source>
        <strain evidence="3">KCTC 42731</strain>
    </source>
</reference>
<feature type="region of interest" description="Disordered" evidence="1">
    <location>
        <begin position="133"/>
        <end position="152"/>
    </location>
</feature>
<reference evidence="3" key="2">
    <citation type="submission" date="2020-09" db="EMBL/GenBank/DDBJ databases">
        <authorList>
            <person name="Sun Q."/>
            <person name="Kim S."/>
        </authorList>
    </citation>
    <scope>NUCLEOTIDE SEQUENCE</scope>
    <source>
        <strain evidence="3">KCTC 42731</strain>
    </source>
</reference>
<dbReference type="PROSITE" id="PS51257">
    <property type="entry name" value="PROKAR_LIPOPROTEIN"/>
    <property type="match status" value="1"/>
</dbReference>
<evidence type="ECO:0000256" key="2">
    <source>
        <dbReference type="SAM" id="SignalP"/>
    </source>
</evidence>
<evidence type="ECO:0000256" key="1">
    <source>
        <dbReference type="SAM" id="MobiDB-lite"/>
    </source>
</evidence>
<sequence length="152" mass="17624">MKTIMTVLSLLAVLSGCSSNSISLQTQNENIRSYIASNNLQHVSRVNSFRFQGWNALTDEFMFLSSSPKRNYLIELKGFCDDIRWAHVLRIHRQTDATLHAKFDSVFSLRNPQMNCRIDKIYPVTKEQRKAIYQLNEQKPEEPKSAEQPETE</sequence>
<feature type="compositionally biased region" description="Basic and acidic residues" evidence="1">
    <location>
        <begin position="138"/>
        <end position="152"/>
    </location>
</feature>
<name>A0A919EMX8_9GAMM</name>
<dbReference type="AlphaFoldDB" id="A0A919EMX8"/>
<keyword evidence="4" id="KW-1185">Reference proteome</keyword>
<keyword evidence="2" id="KW-0732">Signal</keyword>
<dbReference type="EMBL" id="BNCK01000007">
    <property type="protein sequence ID" value="GHF99896.1"/>
    <property type="molecule type" value="Genomic_DNA"/>
</dbReference>
<comment type="caution">
    <text evidence="3">The sequence shown here is derived from an EMBL/GenBank/DDBJ whole genome shotgun (WGS) entry which is preliminary data.</text>
</comment>
<dbReference type="Proteomes" id="UP000623842">
    <property type="component" value="Unassembled WGS sequence"/>
</dbReference>
<evidence type="ECO:0000313" key="3">
    <source>
        <dbReference type="EMBL" id="GHF99896.1"/>
    </source>
</evidence>
<dbReference type="RefSeq" id="WP_189772351.1">
    <property type="nucleotide sequence ID" value="NZ_BNCK01000007.1"/>
</dbReference>
<dbReference type="InterPro" id="IPR045500">
    <property type="entry name" value="DUF6491"/>
</dbReference>
<evidence type="ECO:0000313" key="4">
    <source>
        <dbReference type="Proteomes" id="UP000623842"/>
    </source>
</evidence>
<accession>A0A919EMX8</accession>
<feature type="chain" id="PRO_5036677562" description="Lipoprotein" evidence="2">
    <location>
        <begin position="24"/>
        <end position="152"/>
    </location>
</feature>
<evidence type="ECO:0008006" key="5">
    <source>
        <dbReference type="Google" id="ProtNLM"/>
    </source>
</evidence>
<gene>
    <name evidence="3" type="ORF">GCM10017161_30570</name>
</gene>
<organism evidence="3 4">
    <name type="scientific">Thalassotalea marina</name>
    <dbReference type="NCBI Taxonomy" id="1673741"/>
    <lineage>
        <taxon>Bacteria</taxon>
        <taxon>Pseudomonadati</taxon>
        <taxon>Pseudomonadota</taxon>
        <taxon>Gammaproteobacteria</taxon>
        <taxon>Alteromonadales</taxon>
        <taxon>Colwelliaceae</taxon>
        <taxon>Thalassotalea</taxon>
    </lineage>
</organism>
<protein>
    <recommendedName>
        <fullName evidence="5">Lipoprotein</fullName>
    </recommendedName>
</protein>
<feature type="signal peptide" evidence="2">
    <location>
        <begin position="1"/>
        <end position="23"/>
    </location>
</feature>